<dbReference type="InterPro" id="IPR008927">
    <property type="entry name" value="6-PGluconate_DH-like_C_sf"/>
</dbReference>
<dbReference type="SUPFAM" id="SSF48179">
    <property type="entry name" value="6-phosphogluconate dehydrogenase C-terminal domain-like"/>
    <property type="match status" value="1"/>
</dbReference>
<keyword evidence="2 4" id="KW-0521">NADP</keyword>
<dbReference type="InterPro" id="IPR013332">
    <property type="entry name" value="KPR_N"/>
</dbReference>
<dbReference type="InterPro" id="IPR013328">
    <property type="entry name" value="6PGD_dom2"/>
</dbReference>
<dbReference type="RefSeq" id="WP_066735971.1">
    <property type="nucleotide sequence ID" value="NZ_JAJCIQ010000002.1"/>
</dbReference>
<evidence type="ECO:0000313" key="8">
    <source>
        <dbReference type="Proteomes" id="UP001299546"/>
    </source>
</evidence>
<comment type="caution">
    <text evidence="7">The sequence shown here is derived from an EMBL/GenBank/DDBJ whole genome shotgun (WGS) entry which is preliminary data.</text>
</comment>
<keyword evidence="4" id="KW-0566">Pantothenate biosynthesis</keyword>
<reference evidence="7 8" key="1">
    <citation type="submission" date="2021-10" db="EMBL/GenBank/DDBJ databases">
        <title>Collection of gut derived symbiotic bacterial strains cultured from healthy donors.</title>
        <authorList>
            <person name="Lin H."/>
            <person name="Littmann E."/>
            <person name="Kohout C."/>
            <person name="Pamer E.G."/>
        </authorList>
    </citation>
    <scope>NUCLEOTIDE SEQUENCE [LARGE SCALE GENOMIC DNA]</scope>
    <source>
        <strain evidence="7 8">DFI.1.165</strain>
    </source>
</reference>
<dbReference type="Gene3D" id="3.40.50.720">
    <property type="entry name" value="NAD(P)-binding Rossmann-like Domain"/>
    <property type="match status" value="1"/>
</dbReference>
<dbReference type="SUPFAM" id="SSF51735">
    <property type="entry name" value="NAD(P)-binding Rossmann-fold domains"/>
    <property type="match status" value="1"/>
</dbReference>
<protein>
    <recommendedName>
        <fullName evidence="4">2-dehydropantoate 2-reductase</fullName>
        <ecNumber evidence="4">1.1.1.169</ecNumber>
    </recommendedName>
    <alternativeName>
        <fullName evidence="4">Ketopantoate reductase</fullName>
    </alternativeName>
</protein>
<comment type="pathway">
    <text evidence="4">Cofactor biosynthesis; (R)-pantothenate biosynthesis; (R)-pantoate from 3-methyl-2-oxobutanoate: step 2/2.</text>
</comment>
<sequence>MGENYNDKKIAVVGAGGVGGYMAAMLAANYPQVSLVARGERRKAIDEKGIILHSDYHGEVAARPMQVVESAAELTPQDYIFICVKNYSLEDVCATLGSCVNDGTVIVPVMNGADPGERVRALVPAGLVVDSLIYIVAFAGEDYSIIHQGGFADIRIGIQNASKEEAEKVQETYELLLGAGIDCKKAEDIEREIWRKYILNCAYNVETAYYMNTIGELRSDSVKAEEYESLVQEAYLVAKAKGIHVTQEHVEAIIHRFYFELAEDATSSLQRDIRDGKRAELETFGGYLVREAKRLGIEVPVSERMYEELKRRQQF</sequence>
<accession>A0ABS8DEX4</accession>
<dbReference type="InterPro" id="IPR013752">
    <property type="entry name" value="KPA_reductase"/>
</dbReference>
<dbReference type="EMBL" id="JAJCIS010000002">
    <property type="protein sequence ID" value="MCB7386968.1"/>
    <property type="molecule type" value="Genomic_DNA"/>
</dbReference>
<evidence type="ECO:0000313" key="7">
    <source>
        <dbReference type="EMBL" id="MCB7386968.1"/>
    </source>
</evidence>
<feature type="domain" description="Ketopantoate reductase C-terminal" evidence="6">
    <location>
        <begin position="188"/>
        <end position="312"/>
    </location>
</feature>
<evidence type="ECO:0000256" key="1">
    <source>
        <dbReference type="ARBA" id="ARBA00007870"/>
    </source>
</evidence>
<proteinExistence type="inferred from homology"/>
<dbReference type="InterPro" id="IPR003710">
    <property type="entry name" value="ApbA"/>
</dbReference>
<name>A0ABS8DEX4_9FIRM</name>
<dbReference type="Proteomes" id="UP001299546">
    <property type="component" value="Unassembled WGS sequence"/>
</dbReference>
<dbReference type="NCBIfam" id="TIGR00745">
    <property type="entry name" value="apbA_panE"/>
    <property type="match status" value="1"/>
</dbReference>
<evidence type="ECO:0000259" key="5">
    <source>
        <dbReference type="Pfam" id="PF02558"/>
    </source>
</evidence>
<comment type="similarity">
    <text evidence="1 4">Belongs to the ketopantoate reductase family.</text>
</comment>
<dbReference type="PANTHER" id="PTHR21708:SF26">
    <property type="entry name" value="2-DEHYDROPANTOATE 2-REDUCTASE"/>
    <property type="match status" value="1"/>
</dbReference>
<evidence type="ECO:0000256" key="3">
    <source>
        <dbReference type="ARBA" id="ARBA00023002"/>
    </source>
</evidence>
<dbReference type="Pfam" id="PF08546">
    <property type="entry name" value="ApbA_C"/>
    <property type="match status" value="1"/>
</dbReference>
<dbReference type="Pfam" id="PF02558">
    <property type="entry name" value="ApbA"/>
    <property type="match status" value="1"/>
</dbReference>
<evidence type="ECO:0000259" key="6">
    <source>
        <dbReference type="Pfam" id="PF08546"/>
    </source>
</evidence>
<evidence type="ECO:0000256" key="4">
    <source>
        <dbReference type="RuleBase" id="RU362068"/>
    </source>
</evidence>
<keyword evidence="8" id="KW-1185">Reference proteome</keyword>
<dbReference type="Gene3D" id="1.10.1040.10">
    <property type="entry name" value="N-(1-d-carboxylethyl)-l-norvaline Dehydrogenase, domain 2"/>
    <property type="match status" value="1"/>
</dbReference>
<dbReference type="InterPro" id="IPR036291">
    <property type="entry name" value="NAD(P)-bd_dom_sf"/>
</dbReference>
<feature type="domain" description="Ketopantoate reductase N-terminal" evidence="5">
    <location>
        <begin position="10"/>
        <end position="157"/>
    </location>
</feature>
<organism evidence="7 8">
    <name type="scientific">Bariatricus massiliensis</name>
    <dbReference type="NCBI Taxonomy" id="1745713"/>
    <lineage>
        <taxon>Bacteria</taxon>
        <taxon>Bacillati</taxon>
        <taxon>Bacillota</taxon>
        <taxon>Clostridia</taxon>
        <taxon>Lachnospirales</taxon>
        <taxon>Lachnospiraceae</taxon>
        <taxon>Bariatricus</taxon>
    </lineage>
</organism>
<dbReference type="GO" id="GO:0008677">
    <property type="term" value="F:2-dehydropantoate 2-reductase activity"/>
    <property type="evidence" value="ECO:0007669"/>
    <property type="project" value="UniProtKB-EC"/>
</dbReference>
<evidence type="ECO:0000256" key="2">
    <source>
        <dbReference type="ARBA" id="ARBA00022857"/>
    </source>
</evidence>
<dbReference type="InterPro" id="IPR051402">
    <property type="entry name" value="KPR-Related"/>
</dbReference>
<comment type="function">
    <text evidence="4">Catalyzes the NADPH-dependent reduction of ketopantoate into pantoic acid.</text>
</comment>
<comment type="catalytic activity">
    <reaction evidence="4">
        <text>(R)-pantoate + NADP(+) = 2-dehydropantoate + NADPH + H(+)</text>
        <dbReference type="Rhea" id="RHEA:16233"/>
        <dbReference type="ChEBI" id="CHEBI:11561"/>
        <dbReference type="ChEBI" id="CHEBI:15378"/>
        <dbReference type="ChEBI" id="CHEBI:15980"/>
        <dbReference type="ChEBI" id="CHEBI:57783"/>
        <dbReference type="ChEBI" id="CHEBI:58349"/>
        <dbReference type="EC" id="1.1.1.169"/>
    </reaction>
</comment>
<keyword evidence="3 4" id="KW-0560">Oxidoreductase</keyword>
<gene>
    <name evidence="7" type="ORF">LIZ65_06670</name>
</gene>
<dbReference type="PANTHER" id="PTHR21708">
    <property type="entry name" value="PROBABLE 2-DEHYDROPANTOATE 2-REDUCTASE"/>
    <property type="match status" value="1"/>
</dbReference>
<dbReference type="EC" id="1.1.1.169" evidence="4"/>